<sequence length="161" mass="18648">MTPLNLTHQFDMIFTTSFKHTSKVLYEVEFSNSNVLEIIKKLNELRYKVENNITTGKHVGAQIDTTDVQLALSTLEKISEHYMKITGLTEVSVNTKTYKMISYVRDSERLNVKDVAKEVLDEVLNPEKKDKKLTREEIIKFGAEQKTLERKLELLKKQGKL</sequence>
<reference evidence="1 2" key="1">
    <citation type="submission" date="2014-12" db="EMBL/GenBank/DDBJ databases">
        <title>Genome sequence of Flavobacterium anhuiense RCM74.</title>
        <authorList>
            <person name="Kim J.F."/>
            <person name="Song J.Y."/>
            <person name="Kwak M.-J."/>
            <person name="Lee S.-W."/>
        </authorList>
    </citation>
    <scope>NUCLEOTIDE SEQUENCE [LARGE SCALE GENOMIC DNA]</scope>
    <source>
        <strain evidence="1 2">RCM74</strain>
    </source>
</reference>
<dbReference type="Proteomes" id="UP000290433">
    <property type="component" value="Unassembled WGS sequence"/>
</dbReference>
<evidence type="ECO:0000313" key="1">
    <source>
        <dbReference type="EMBL" id="RYJ39302.1"/>
    </source>
</evidence>
<evidence type="ECO:0000313" key="2">
    <source>
        <dbReference type="Proteomes" id="UP000290433"/>
    </source>
</evidence>
<dbReference type="OrthoDB" id="9940723at2"/>
<name>A0A444W0Q8_9FLAO</name>
<comment type="caution">
    <text evidence="1">The sequence shown here is derived from an EMBL/GenBank/DDBJ whole genome shotgun (WGS) entry which is preliminary data.</text>
</comment>
<proteinExistence type="predicted"/>
<protein>
    <submittedName>
        <fullName evidence="1">Uncharacterized protein</fullName>
    </submittedName>
</protein>
<dbReference type="RefSeq" id="WP_129746575.1">
    <property type="nucleotide sequence ID" value="NZ_JUIV01000004.1"/>
</dbReference>
<gene>
    <name evidence="1" type="ORF">NU08_1610</name>
</gene>
<organism evidence="1 2">
    <name type="scientific">Flavobacterium anhuiense</name>
    <dbReference type="NCBI Taxonomy" id="459526"/>
    <lineage>
        <taxon>Bacteria</taxon>
        <taxon>Pseudomonadati</taxon>
        <taxon>Bacteroidota</taxon>
        <taxon>Flavobacteriia</taxon>
        <taxon>Flavobacteriales</taxon>
        <taxon>Flavobacteriaceae</taxon>
        <taxon>Flavobacterium</taxon>
    </lineage>
</organism>
<dbReference type="AlphaFoldDB" id="A0A444W0Q8"/>
<dbReference type="EMBL" id="JUIV01000004">
    <property type="protein sequence ID" value="RYJ39302.1"/>
    <property type="molecule type" value="Genomic_DNA"/>
</dbReference>
<accession>A0A444W0Q8</accession>